<accession>A0ABR3V6Q8</accession>
<comment type="caution">
    <text evidence="2">The sequence shown here is derived from an EMBL/GenBank/DDBJ whole genome shotgun (WGS) entry which is preliminary data.</text>
</comment>
<gene>
    <name evidence="2" type="ORF">VTJ49DRAFT_3769</name>
</gene>
<name>A0ABR3V6Q8_HUMIN</name>
<dbReference type="EMBL" id="JAZGSY010000293">
    <property type="protein sequence ID" value="KAL1837449.1"/>
    <property type="molecule type" value="Genomic_DNA"/>
</dbReference>
<protein>
    <submittedName>
        <fullName evidence="2">Uncharacterized protein</fullName>
    </submittedName>
</protein>
<reference evidence="2 3" key="1">
    <citation type="journal article" date="2024" name="Commun. Biol.">
        <title>Comparative genomic analysis of thermophilic fungi reveals convergent evolutionary adaptations and gene losses.</title>
        <authorList>
            <person name="Steindorff A.S."/>
            <person name="Aguilar-Pontes M.V."/>
            <person name="Robinson A.J."/>
            <person name="Andreopoulos B."/>
            <person name="LaButti K."/>
            <person name="Kuo A."/>
            <person name="Mondo S."/>
            <person name="Riley R."/>
            <person name="Otillar R."/>
            <person name="Haridas S."/>
            <person name="Lipzen A."/>
            <person name="Grimwood J."/>
            <person name="Schmutz J."/>
            <person name="Clum A."/>
            <person name="Reid I.D."/>
            <person name="Moisan M.C."/>
            <person name="Butler G."/>
            <person name="Nguyen T.T.M."/>
            <person name="Dewar K."/>
            <person name="Conant G."/>
            <person name="Drula E."/>
            <person name="Henrissat B."/>
            <person name="Hansel C."/>
            <person name="Singer S."/>
            <person name="Hutchinson M.I."/>
            <person name="de Vries R.P."/>
            <person name="Natvig D.O."/>
            <person name="Powell A.J."/>
            <person name="Tsang A."/>
            <person name="Grigoriev I.V."/>
        </authorList>
    </citation>
    <scope>NUCLEOTIDE SEQUENCE [LARGE SCALE GENOMIC DNA]</scope>
    <source>
        <strain evidence="2 3">CBS 620.91</strain>
    </source>
</reference>
<evidence type="ECO:0000256" key="1">
    <source>
        <dbReference type="SAM" id="MobiDB-lite"/>
    </source>
</evidence>
<organism evidence="2 3">
    <name type="scientific">Humicola insolens</name>
    <name type="common">Soft-rot fungus</name>
    <dbReference type="NCBI Taxonomy" id="85995"/>
    <lineage>
        <taxon>Eukaryota</taxon>
        <taxon>Fungi</taxon>
        <taxon>Dikarya</taxon>
        <taxon>Ascomycota</taxon>
        <taxon>Pezizomycotina</taxon>
        <taxon>Sordariomycetes</taxon>
        <taxon>Sordariomycetidae</taxon>
        <taxon>Sordariales</taxon>
        <taxon>Chaetomiaceae</taxon>
        <taxon>Mycothermus</taxon>
    </lineage>
</organism>
<evidence type="ECO:0000313" key="2">
    <source>
        <dbReference type="EMBL" id="KAL1837449.1"/>
    </source>
</evidence>
<feature type="compositionally biased region" description="Low complexity" evidence="1">
    <location>
        <begin position="68"/>
        <end position="86"/>
    </location>
</feature>
<dbReference type="Proteomes" id="UP001583172">
    <property type="component" value="Unassembled WGS sequence"/>
</dbReference>
<feature type="region of interest" description="Disordered" evidence="1">
    <location>
        <begin position="61"/>
        <end position="96"/>
    </location>
</feature>
<keyword evidence="3" id="KW-1185">Reference proteome</keyword>
<feature type="region of interest" description="Disordered" evidence="1">
    <location>
        <begin position="18"/>
        <end position="41"/>
    </location>
</feature>
<proteinExistence type="predicted"/>
<sequence>MASIPPATHMLRQVGNFVSSGAAPNPQSGVAGRGSSGNNNTDQQFYVNVIRRNNGRSQVHLYYGRTPSSSSTQSAQSGQSGQLISGNTPIQPQAAGYQGNGALAAAAATAATARLAAGRNPSHGSAAAFSQVVNSAVQQVAASALPQMARRAAQG</sequence>
<evidence type="ECO:0000313" key="3">
    <source>
        <dbReference type="Proteomes" id="UP001583172"/>
    </source>
</evidence>